<dbReference type="AlphaFoldDB" id="A0A387HFN2"/>
<evidence type="ECO:0000313" key="1">
    <source>
        <dbReference type="EMBL" id="AYG81451.1"/>
    </source>
</evidence>
<reference evidence="1 2" key="1">
    <citation type="submission" date="2018-10" db="EMBL/GenBank/DDBJ databases">
        <title>Relationship between Morphology and Antimicrobial Activity in Streptomyces.</title>
        <authorList>
            <person name="Kang H.J."/>
            <person name="Kim S.B."/>
        </authorList>
    </citation>
    <scope>NUCLEOTIDE SEQUENCE [LARGE SCALE GENOMIC DNA]</scope>
    <source>
        <strain evidence="1 2">BH38</strain>
    </source>
</reference>
<evidence type="ECO:0000313" key="2">
    <source>
        <dbReference type="Proteomes" id="UP000271554"/>
    </source>
</evidence>
<organism evidence="1 2">
    <name type="scientific">Streptomyces hundungensis</name>
    <dbReference type="NCBI Taxonomy" id="1077946"/>
    <lineage>
        <taxon>Bacteria</taxon>
        <taxon>Bacillati</taxon>
        <taxon>Actinomycetota</taxon>
        <taxon>Actinomycetes</taxon>
        <taxon>Kitasatosporales</taxon>
        <taxon>Streptomycetaceae</taxon>
        <taxon>Streptomyces</taxon>
    </lineage>
</organism>
<keyword evidence="2" id="KW-1185">Reference proteome</keyword>
<protein>
    <submittedName>
        <fullName evidence="1">Uncharacterized protein</fullName>
    </submittedName>
</protein>
<dbReference type="Proteomes" id="UP000271554">
    <property type="component" value="Chromosome"/>
</dbReference>
<accession>A0A387HFN2</accession>
<dbReference type="EMBL" id="CP032698">
    <property type="protein sequence ID" value="AYG81451.1"/>
    <property type="molecule type" value="Genomic_DNA"/>
</dbReference>
<dbReference type="KEGG" id="shun:DWB77_03598"/>
<proteinExistence type="predicted"/>
<name>A0A387HFN2_9ACTN</name>
<sequence>MEGLSRSWLGPSGFRGWTTVGDRVAGGFEFQWALTGSGWATYRITDGVSEHSDVPSYCTDALADLLAGVAGLYGSEAPQRVSFDMEPAEVRWVLRAAGKTVTIDIHRFPDLHHSSRLPDGDGECVWSSVQPRRVVAHAVLEAAQGLLDRHGAKGYLKKWAEHPFPAAELGELRRLHRERDDCAH</sequence>
<gene>
    <name evidence="1" type="ORF">DWB77_03598</name>
</gene>